<keyword evidence="2" id="KW-1185">Reference proteome</keyword>
<proteinExistence type="predicted"/>
<protein>
    <submittedName>
        <fullName evidence="1">Pertussis toxin subunit 1</fullName>
    </submittedName>
</protein>
<dbReference type="SUPFAM" id="SSF56399">
    <property type="entry name" value="ADP-ribosylation"/>
    <property type="match status" value="1"/>
</dbReference>
<sequence length="252" mass="27999">MRPWANGMPDDNLLHHFEGESIEGHTSNFVSTTSSLGAAIEHAASLARPNSEEPFDTDFVTYIYQVRPDHGFYDVEASLAQARDIAASDSQRRTRLESILRDYAGMDELVAHRGFSHERIIAYAELTGTLLQRFGVAAGSPLLSPTFWSHRWIGNADYRPAYDADTSNPEVYTNVGDPRGYRDMAAGETLAAVPLAFTCESIRLDAGGSTQRKRRHANRAACAGQAYMTSRLLPNRIFYDKRLLEAIVRDGL</sequence>
<gene>
    <name evidence="1" type="ORF">SAMN02799615_03856</name>
</gene>
<dbReference type="STRING" id="500610.SAMN02799615_03856"/>
<evidence type="ECO:0000313" key="1">
    <source>
        <dbReference type="EMBL" id="SFF49815.1"/>
    </source>
</evidence>
<name>A0A1I2J540_9GAMM</name>
<organism evidence="1 2">
    <name type="scientific">Dyella marensis</name>
    <dbReference type="NCBI Taxonomy" id="500610"/>
    <lineage>
        <taxon>Bacteria</taxon>
        <taxon>Pseudomonadati</taxon>
        <taxon>Pseudomonadota</taxon>
        <taxon>Gammaproteobacteria</taxon>
        <taxon>Lysobacterales</taxon>
        <taxon>Rhodanobacteraceae</taxon>
        <taxon>Dyella</taxon>
    </lineage>
</organism>
<dbReference type="AlphaFoldDB" id="A0A1I2J540"/>
<accession>A0A1I2J540</accession>
<dbReference type="Gene3D" id="3.90.210.10">
    <property type="entry name" value="Heat-Labile Enterotoxin, subunit A"/>
    <property type="match status" value="1"/>
</dbReference>
<dbReference type="Proteomes" id="UP000199477">
    <property type="component" value="Unassembled WGS sequence"/>
</dbReference>
<dbReference type="EMBL" id="FONH01000021">
    <property type="protein sequence ID" value="SFF49815.1"/>
    <property type="molecule type" value="Genomic_DNA"/>
</dbReference>
<evidence type="ECO:0000313" key="2">
    <source>
        <dbReference type="Proteomes" id="UP000199477"/>
    </source>
</evidence>
<reference evidence="2" key="1">
    <citation type="submission" date="2016-10" db="EMBL/GenBank/DDBJ databases">
        <authorList>
            <person name="Varghese N."/>
            <person name="Submissions S."/>
        </authorList>
    </citation>
    <scope>NUCLEOTIDE SEQUENCE [LARGE SCALE GENOMIC DNA]</scope>
    <source>
        <strain evidence="2">UNC178MFTsu3.1</strain>
    </source>
</reference>